<proteinExistence type="predicted"/>
<dbReference type="AlphaFoldDB" id="A0A9D4K9W6"/>
<reference evidence="2" key="1">
    <citation type="journal article" date="2019" name="bioRxiv">
        <title>The Genome of the Zebra Mussel, Dreissena polymorpha: A Resource for Invasive Species Research.</title>
        <authorList>
            <person name="McCartney M.A."/>
            <person name="Auch B."/>
            <person name="Kono T."/>
            <person name="Mallez S."/>
            <person name="Zhang Y."/>
            <person name="Obille A."/>
            <person name="Becker A."/>
            <person name="Abrahante J.E."/>
            <person name="Garbe J."/>
            <person name="Badalamenti J.P."/>
            <person name="Herman A."/>
            <person name="Mangelson H."/>
            <person name="Liachko I."/>
            <person name="Sullivan S."/>
            <person name="Sone E.D."/>
            <person name="Koren S."/>
            <person name="Silverstein K.A.T."/>
            <person name="Beckman K.B."/>
            <person name="Gohl D.M."/>
        </authorList>
    </citation>
    <scope>NUCLEOTIDE SEQUENCE</scope>
    <source>
        <strain evidence="2">Duluth1</strain>
        <tissue evidence="2">Whole animal</tissue>
    </source>
</reference>
<feature type="region of interest" description="Disordered" evidence="1">
    <location>
        <begin position="47"/>
        <end position="78"/>
    </location>
</feature>
<sequence length="78" mass="8383">MEASASSPKKKKARALLTYFSPQNKNEAKAVDPSIAALTSYECSTTTTSNLTSQPISLPDGKNDTDCDTNLTKTKKVE</sequence>
<evidence type="ECO:0000313" key="2">
    <source>
        <dbReference type="EMBL" id="KAH3835701.1"/>
    </source>
</evidence>
<evidence type="ECO:0000256" key="1">
    <source>
        <dbReference type="SAM" id="MobiDB-lite"/>
    </source>
</evidence>
<gene>
    <name evidence="2" type="ORF">DPMN_109060</name>
</gene>
<evidence type="ECO:0000313" key="3">
    <source>
        <dbReference type="Proteomes" id="UP000828390"/>
    </source>
</evidence>
<dbReference type="EMBL" id="JAIWYP010000004">
    <property type="protein sequence ID" value="KAH3835701.1"/>
    <property type="molecule type" value="Genomic_DNA"/>
</dbReference>
<keyword evidence="3" id="KW-1185">Reference proteome</keyword>
<comment type="caution">
    <text evidence="2">The sequence shown here is derived from an EMBL/GenBank/DDBJ whole genome shotgun (WGS) entry which is preliminary data.</text>
</comment>
<protein>
    <submittedName>
        <fullName evidence="2">Uncharacterized protein</fullName>
    </submittedName>
</protein>
<name>A0A9D4K9W6_DREPO</name>
<organism evidence="2 3">
    <name type="scientific">Dreissena polymorpha</name>
    <name type="common">Zebra mussel</name>
    <name type="synonym">Mytilus polymorpha</name>
    <dbReference type="NCBI Taxonomy" id="45954"/>
    <lineage>
        <taxon>Eukaryota</taxon>
        <taxon>Metazoa</taxon>
        <taxon>Spiralia</taxon>
        <taxon>Lophotrochozoa</taxon>
        <taxon>Mollusca</taxon>
        <taxon>Bivalvia</taxon>
        <taxon>Autobranchia</taxon>
        <taxon>Heteroconchia</taxon>
        <taxon>Euheterodonta</taxon>
        <taxon>Imparidentia</taxon>
        <taxon>Neoheterodontei</taxon>
        <taxon>Myida</taxon>
        <taxon>Dreissenoidea</taxon>
        <taxon>Dreissenidae</taxon>
        <taxon>Dreissena</taxon>
    </lineage>
</organism>
<feature type="compositionally biased region" description="Polar residues" evidence="1">
    <location>
        <begin position="47"/>
        <end position="56"/>
    </location>
</feature>
<dbReference type="Proteomes" id="UP000828390">
    <property type="component" value="Unassembled WGS sequence"/>
</dbReference>
<reference evidence="2" key="2">
    <citation type="submission" date="2020-11" db="EMBL/GenBank/DDBJ databases">
        <authorList>
            <person name="McCartney M.A."/>
            <person name="Auch B."/>
            <person name="Kono T."/>
            <person name="Mallez S."/>
            <person name="Becker A."/>
            <person name="Gohl D.M."/>
            <person name="Silverstein K.A.T."/>
            <person name="Koren S."/>
            <person name="Bechman K.B."/>
            <person name="Herman A."/>
            <person name="Abrahante J.E."/>
            <person name="Garbe J."/>
        </authorList>
    </citation>
    <scope>NUCLEOTIDE SEQUENCE</scope>
    <source>
        <strain evidence="2">Duluth1</strain>
        <tissue evidence="2">Whole animal</tissue>
    </source>
</reference>
<accession>A0A9D4K9W6</accession>